<keyword evidence="3" id="KW-1185">Reference proteome</keyword>
<evidence type="ECO:0008006" key="4">
    <source>
        <dbReference type="Google" id="ProtNLM"/>
    </source>
</evidence>
<dbReference type="EMBL" id="KZ613954">
    <property type="protein sequence ID" value="PMD34405.1"/>
    <property type="molecule type" value="Genomic_DNA"/>
</dbReference>
<dbReference type="STRING" id="1149755.A0A2J6R7A6"/>
<protein>
    <recommendedName>
        <fullName evidence="4">Modin</fullName>
    </recommendedName>
</protein>
<reference evidence="2 3" key="1">
    <citation type="submission" date="2016-04" db="EMBL/GenBank/DDBJ databases">
        <title>A degradative enzymes factory behind the ericoid mycorrhizal symbiosis.</title>
        <authorList>
            <consortium name="DOE Joint Genome Institute"/>
            <person name="Martino E."/>
            <person name="Morin E."/>
            <person name="Grelet G."/>
            <person name="Kuo A."/>
            <person name="Kohler A."/>
            <person name="Daghino S."/>
            <person name="Barry K."/>
            <person name="Choi C."/>
            <person name="Cichocki N."/>
            <person name="Clum A."/>
            <person name="Copeland A."/>
            <person name="Hainaut M."/>
            <person name="Haridas S."/>
            <person name="Labutti K."/>
            <person name="Lindquist E."/>
            <person name="Lipzen A."/>
            <person name="Khouja H.-R."/>
            <person name="Murat C."/>
            <person name="Ohm R."/>
            <person name="Olson A."/>
            <person name="Spatafora J."/>
            <person name="Veneault-Fourrey C."/>
            <person name="Henrissat B."/>
            <person name="Grigoriev I."/>
            <person name="Martin F."/>
            <person name="Perotto S."/>
        </authorList>
    </citation>
    <scope>NUCLEOTIDE SEQUENCE [LARGE SCALE GENOMIC DNA]</scope>
    <source>
        <strain evidence="2 3">F</strain>
    </source>
</reference>
<evidence type="ECO:0000256" key="1">
    <source>
        <dbReference type="SAM" id="SignalP"/>
    </source>
</evidence>
<proteinExistence type="predicted"/>
<evidence type="ECO:0000313" key="3">
    <source>
        <dbReference type="Proteomes" id="UP000235786"/>
    </source>
</evidence>
<dbReference type="OrthoDB" id="5227693at2759"/>
<gene>
    <name evidence="2" type="ORF">L207DRAFT_638901</name>
</gene>
<evidence type="ECO:0000313" key="2">
    <source>
        <dbReference type="EMBL" id="PMD34405.1"/>
    </source>
</evidence>
<dbReference type="AlphaFoldDB" id="A0A2J6R7A6"/>
<keyword evidence="1" id="KW-0732">Signal</keyword>
<organism evidence="2 3">
    <name type="scientific">Hyaloscypha variabilis (strain UAMH 11265 / GT02V1 / F)</name>
    <name type="common">Meliniomyces variabilis</name>
    <dbReference type="NCBI Taxonomy" id="1149755"/>
    <lineage>
        <taxon>Eukaryota</taxon>
        <taxon>Fungi</taxon>
        <taxon>Dikarya</taxon>
        <taxon>Ascomycota</taxon>
        <taxon>Pezizomycotina</taxon>
        <taxon>Leotiomycetes</taxon>
        <taxon>Helotiales</taxon>
        <taxon>Hyaloscyphaceae</taxon>
        <taxon>Hyaloscypha</taxon>
        <taxon>Hyaloscypha variabilis</taxon>
    </lineage>
</organism>
<dbReference type="Proteomes" id="UP000235786">
    <property type="component" value="Unassembled WGS sequence"/>
</dbReference>
<feature type="signal peptide" evidence="1">
    <location>
        <begin position="1"/>
        <end position="23"/>
    </location>
</feature>
<sequence>MAIDPTALTALIISLVALVATFAQLLQQYFATADGYRQCLPEVMGKEWGSKTRKRMRWGELRYETIYYVPSLSVDSMSSADTKLTRTDTYPFSIKWSDVDLSRKYILAAEEKTNAQLQEEDRRELTEGSGEKVCWVALLKRLRIAQGDTKKVFDAAAVRKIQGEGSAQMEQSSSTPVDVRMRILRRSWDFMPAEIVRPLCMSTISDIAVIAIRLDMTWKEFNPTSGTLLADGSGQLITSRVVRSLGLCLEYTKTDRLVHTDSREFVRSRRSIGDLLLNSYLPVAGVSDLLFGIVPGNSNLKCFDRSMGTFNEVAAFLDFLDNTGSQNLGLTERLKSAMEHRPGWLPGFNDVIPLIAAKMSSVASKLRNLPMPNKYAAGLLRTREGLQVFCKRLQVLRVAPKHSASRQLQWVQAQVSNFEAKHSELWNANDSTWAFVPPNHMVLPVPAYEAAEAYQQAIHNALDASESFLVSINTDPLGSIRNDRKDQKPGFCYDTLLVEHLRMAIMSYGAIKEKDNCPADWWFPRGRDWLSASMNVYFDCLDDLAGKVAEYTGCTVELAIDAWVTMIFRAFCWHHCHHLIASQTILPVEWHGSQMPVYIG</sequence>
<accession>A0A2J6R7A6</accession>
<feature type="chain" id="PRO_5014425469" description="Modin" evidence="1">
    <location>
        <begin position="24"/>
        <end position="600"/>
    </location>
</feature>
<name>A0A2J6R7A6_HYAVF</name>